<dbReference type="EMBL" id="BKCJ011695387">
    <property type="protein sequence ID" value="GFD47285.1"/>
    <property type="molecule type" value="Genomic_DNA"/>
</dbReference>
<reference evidence="1" key="1">
    <citation type="journal article" date="2019" name="Sci. Rep.">
        <title>Draft genome of Tanacetum cinerariifolium, the natural source of mosquito coil.</title>
        <authorList>
            <person name="Yamashiro T."/>
            <person name="Shiraishi A."/>
            <person name="Satake H."/>
            <person name="Nakayama K."/>
        </authorList>
    </citation>
    <scope>NUCLEOTIDE SEQUENCE</scope>
</reference>
<accession>A0A699WI10</accession>
<organism evidence="1">
    <name type="scientific">Tanacetum cinerariifolium</name>
    <name type="common">Dalmatian daisy</name>
    <name type="synonym">Chrysanthemum cinerariifolium</name>
    <dbReference type="NCBI Taxonomy" id="118510"/>
    <lineage>
        <taxon>Eukaryota</taxon>
        <taxon>Viridiplantae</taxon>
        <taxon>Streptophyta</taxon>
        <taxon>Embryophyta</taxon>
        <taxon>Tracheophyta</taxon>
        <taxon>Spermatophyta</taxon>
        <taxon>Magnoliopsida</taxon>
        <taxon>eudicotyledons</taxon>
        <taxon>Gunneridae</taxon>
        <taxon>Pentapetalae</taxon>
        <taxon>asterids</taxon>
        <taxon>campanulids</taxon>
        <taxon>Asterales</taxon>
        <taxon>Asteraceae</taxon>
        <taxon>Asteroideae</taxon>
        <taxon>Anthemideae</taxon>
        <taxon>Anthemidinae</taxon>
        <taxon>Tanacetum</taxon>
    </lineage>
</organism>
<dbReference type="AlphaFoldDB" id="A0A699WI10"/>
<protein>
    <submittedName>
        <fullName evidence="1">Uncharacterized protein</fullName>
    </submittedName>
</protein>
<evidence type="ECO:0000313" key="1">
    <source>
        <dbReference type="EMBL" id="GFD47285.1"/>
    </source>
</evidence>
<proteinExistence type="predicted"/>
<gene>
    <name evidence="1" type="ORF">Tci_919254</name>
</gene>
<comment type="caution">
    <text evidence="1">The sequence shown here is derived from an EMBL/GenBank/DDBJ whole genome shotgun (WGS) entry which is preliminary data.</text>
</comment>
<sequence length="71" mass="8514">MWVRLIIGMNIGWIMKRCTGVKESNEYLFEVELLLLDFVTHHHSMKMKNIPLEMIQKAHEKLLLQAKELRH</sequence>
<name>A0A699WI10_TANCI</name>